<gene>
    <name evidence="2" type="ORF">HNQ92_004406</name>
</gene>
<keyword evidence="1" id="KW-1133">Transmembrane helix</keyword>
<keyword evidence="1" id="KW-0812">Transmembrane</keyword>
<proteinExistence type="predicted"/>
<comment type="caution">
    <text evidence="2">The sequence shown here is derived from an EMBL/GenBank/DDBJ whole genome shotgun (WGS) entry which is preliminary data.</text>
</comment>
<protein>
    <recommendedName>
        <fullName evidence="4">Polyketide cyclase</fullName>
    </recommendedName>
</protein>
<feature type="transmembrane region" description="Helical" evidence="1">
    <location>
        <begin position="35"/>
        <end position="52"/>
    </location>
</feature>
<organism evidence="2 3">
    <name type="scientific">Rhabdobacter roseus</name>
    <dbReference type="NCBI Taxonomy" id="1655419"/>
    <lineage>
        <taxon>Bacteria</taxon>
        <taxon>Pseudomonadati</taxon>
        <taxon>Bacteroidota</taxon>
        <taxon>Cytophagia</taxon>
        <taxon>Cytophagales</taxon>
        <taxon>Cytophagaceae</taxon>
        <taxon>Rhabdobacter</taxon>
    </lineage>
</organism>
<dbReference type="SUPFAM" id="SSF55961">
    <property type="entry name" value="Bet v1-like"/>
    <property type="match status" value="1"/>
</dbReference>
<accession>A0A840TPK0</accession>
<feature type="transmembrane region" description="Helical" evidence="1">
    <location>
        <begin position="12"/>
        <end position="29"/>
    </location>
</feature>
<sequence>MKHLLKDRSFRLAILLTFIFLGTGIAFLFLGLASYGWVLFILLPIVLGVSIGAMPNRKYTLLGALLATVIFLVGMYIPGLSGLLCIVMTLPIIVPLIFLGYVLAHLARRYRKIRETNKVPLLLLPLVPFLVASPVEHFLTKNQEVVIEVKTEQLFEYTPEAVYEAIKSVDTLDAEKPFLMLFDLPVPTQCVLEKEEVGGLRICYFDGGALSNADFGGGTITERITALEKGKVLKMDVIDYNLIGRKWLGFKEAIYYFDPAGDQGCTLTRIITYTSVLAPRFYWEPLEKLGIRQEHDYVFNNLRNDLVKKYGRK</sequence>
<dbReference type="RefSeq" id="WP_184177181.1">
    <property type="nucleotide sequence ID" value="NZ_JACHGF010000008.1"/>
</dbReference>
<name>A0A840TPK0_9BACT</name>
<keyword evidence="3" id="KW-1185">Reference proteome</keyword>
<reference evidence="2 3" key="1">
    <citation type="submission" date="2020-08" db="EMBL/GenBank/DDBJ databases">
        <title>Genomic Encyclopedia of Type Strains, Phase IV (KMG-IV): sequencing the most valuable type-strain genomes for metagenomic binning, comparative biology and taxonomic classification.</title>
        <authorList>
            <person name="Goeker M."/>
        </authorList>
    </citation>
    <scope>NUCLEOTIDE SEQUENCE [LARGE SCALE GENOMIC DNA]</scope>
    <source>
        <strain evidence="2 3">DSM 105074</strain>
    </source>
</reference>
<dbReference type="EMBL" id="JACHGF010000008">
    <property type="protein sequence ID" value="MBB5286246.1"/>
    <property type="molecule type" value="Genomic_DNA"/>
</dbReference>
<evidence type="ECO:0000313" key="3">
    <source>
        <dbReference type="Proteomes" id="UP000557307"/>
    </source>
</evidence>
<evidence type="ECO:0000256" key="1">
    <source>
        <dbReference type="SAM" id="Phobius"/>
    </source>
</evidence>
<evidence type="ECO:0000313" key="2">
    <source>
        <dbReference type="EMBL" id="MBB5286246.1"/>
    </source>
</evidence>
<feature type="transmembrane region" description="Helical" evidence="1">
    <location>
        <begin position="59"/>
        <end position="77"/>
    </location>
</feature>
<dbReference type="AlphaFoldDB" id="A0A840TPK0"/>
<dbReference type="Proteomes" id="UP000557307">
    <property type="component" value="Unassembled WGS sequence"/>
</dbReference>
<keyword evidence="1" id="KW-0472">Membrane</keyword>
<feature type="transmembrane region" description="Helical" evidence="1">
    <location>
        <begin position="83"/>
        <end position="107"/>
    </location>
</feature>
<evidence type="ECO:0008006" key="4">
    <source>
        <dbReference type="Google" id="ProtNLM"/>
    </source>
</evidence>